<dbReference type="GO" id="GO:0009249">
    <property type="term" value="P:protein lipoylation"/>
    <property type="evidence" value="ECO:0007669"/>
    <property type="project" value="InterPro"/>
</dbReference>
<keyword evidence="4 9" id="KW-0436">Ligase</keyword>
<accession>A0A4P7W6Z8</accession>
<protein>
    <recommendedName>
        <fullName evidence="3">lipoate--protein ligase</fullName>
        <ecNumber evidence="3">6.3.1.20</ecNumber>
    </recommendedName>
</protein>
<dbReference type="PANTHER" id="PTHR12561">
    <property type="entry name" value="LIPOATE-PROTEIN LIGASE"/>
    <property type="match status" value="1"/>
</dbReference>
<comment type="catalytic activity">
    <reaction evidence="7">
        <text>L-lysyl-[lipoyl-carrier protein] + (R)-lipoate + ATP = N(6)-[(R)-lipoyl]-L-lysyl-[lipoyl-carrier protein] + AMP + diphosphate + H(+)</text>
        <dbReference type="Rhea" id="RHEA:49288"/>
        <dbReference type="Rhea" id="RHEA-COMP:10500"/>
        <dbReference type="Rhea" id="RHEA-COMP:10502"/>
        <dbReference type="ChEBI" id="CHEBI:15378"/>
        <dbReference type="ChEBI" id="CHEBI:29969"/>
        <dbReference type="ChEBI" id="CHEBI:30616"/>
        <dbReference type="ChEBI" id="CHEBI:33019"/>
        <dbReference type="ChEBI" id="CHEBI:83088"/>
        <dbReference type="ChEBI" id="CHEBI:83099"/>
        <dbReference type="ChEBI" id="CHEBI:456215"/>
        <dbReference type="EC" id="6.3.1.20"/>
    </reaction>
</comment>
<evidence type="ECO:0000259" key="8">
    <source>
        <dbReference type="PROSITE" id="PS51733"/>
    </source>
</evidence>
<evidence type="ECO:0000256" key="5">
    <source>
        <dbReference type="ARBA" id="ARBA00022741"/>
    </source>
</evidence>
<dbReference type="SUPFAM" id="SSF82649">
    <property type="entry name" value="SufE/NifU"/>
    <property type="match status" value="1"/>
</dbReference>
<reference evidence="10" key="1">
    <citation type="submission" date="2019-02" db="EMBL/GenBank/DDBJ databases">
        <title>Isolation and identification of novel species under the genus Muribaculum.</title>
        <authorList>
            <person name="Miyake S."/>
            <person name="Ding Y."/>
            <person name="Low A."/>
            <person name="Soh M."/>
            <person name="Seedorf H."/>
        </authorList>
    </citation>
    <scope>NUCLEOTIDE SEQUENCE [LARGE SCALE GENOMIC DNA]</scope>
    <source>
        <strain evidence="10">H5</strain>
    </source>
</reference>
<sequence length="326" mass="36529">MDLVIINDLHPRKLAFYLAEEEYLARRYPDRDFFFAWQVNPSVIIGRNQLLEKEINVDYCHDNGVEIFRRKSGGGAVLADMNNIMFSYVTSSDDVCSTFSEYTSMVATALRNLGLDASDNSRNDILIGDRKVSGNAYYHLPGRSIVHGTMLYDYDPVLMSNTLRPSKTKLASHGVQSTRSRVTTIKEHLPDLSISDFLDHILKTVASNGNTLVLTDDDIRAIEKIEQEYYVPTWLAGKNPRGTVEHSERMDVIGEINVNMSVSKGLIETIVLTGDFLENSEAEAAISKALVGIAYEREPVRAALREIDLNALIPGMTIDKFVTLIF</sequence>
<evidence type="ECO:0000313" key="10">
    <source>
        <dbReference type="Proteomes" id="UP000297149"/>
    </source>
</evidence>
<dbReference type="Gene3D" id="3.30.390.50">
    <property type="entry name" value="CO dehydrogenase flavoprotein, C-terminal domain"/>
    <property type="match status" value="1"/>
</dbReference>
<dbReference type="GO" id="GO:0005737">
    <property type="term" value="C:cytoplasm"/>
    <property type="evidence" value="ECO:0007669"/>
    <property type="project" value="TreeGrafter"/>
</dbReference>
<comment type="pathway">
    <text evidence="1">Protein modification; protein lipoylation via exogenous pathway; protein N(6)-(lipoyl)lysine from lipoate: step 2/2.</text>
</comment>
<dbReference type="RefSeq" id="WP_136416497.1">
    <property type="nucleotide sequence ID" value="NZ_CP039396.1"/>
</dbReference>
<dbReference type="InterPro" id="IPR019491">
    <property type="entry name" value="Lipoate_protein_ligase_C"/>
</dbReference>
<evidence type="ECO:0000256" key="3">
    <source>
        <dbReference type="ARBA" id="ARBA00012367"/>
    </source>
</evidence>
<dbReference type="NCBIfam" id="TIGR00545">
    <property type="entry name" value="lipoyltrans"/>
    <property type="match status" value="1"/>
</dbReference>
<evidence type="ECO:0000256" key="7">
    <source>
        <dbReference type="ARBA" id="ARBA00048037"/>
    </source>
</evidence>
<gene>
    <name evidence="9" type="ORF">E7747_13395</name>
</gene>
<dbReference type="Proteomes" id="UP000297149">
    <property type="component" value="Chromosome"/>
</dbReference>
<dbReference type="Pfam" id="PF10437">
    <property type="entry name" value="Lip_prot_lig_C"/>
    <property type="match status" value="1"/>
</dbReference>
<dbReference type="EC" id="6.3.1.20" evidence="3"/>
<dbReference type="KEGG" id="ddb:E7747_13395"/>
<dbReference type="AlphaFoldDB" id="A0A4P7W6Z8"/>
<keyword evidence="6" id="KW-0067">ATP-binding</keyword>
<dbReference type="UniPathway" id="UPA00537">
    <property type="reaction ID" value="UER00594"/>
</dbReference>
<keyword evidence="10" id="KW-1185">Reference proteome</keyword>
<dbReference type="PANTHER" id="PTHR12561:SF3">
    <property type="entry name" value="LIPOYLTRANSFERASE 1, MITOCHONDRIAL"/>
    <property type="match status" value="1"/>
</dbReference>
<dbReference type="CDD" id="cd16443">
    <property type="entry name" value="LplA"/>
    <property type="match status" value="1"/>
</dbReference>
<dbReference type="Pfam" id="PF21948">
    <property type="entry name" value="LplA-B_cat"/>
    <property type="match status" value="1"/>
</dbReference>
<evidence type="ECO:0000256" key="1">
    <source>
        <dbReference type="ARBA" id="ARBA00005085"/>
    </source>
</evidence>
<evidence type="ECO:0000256" key="6">
    <source>
        <dbReference type="ARBA" id="ARBA00022840"/>
    </source>
</evidence>
<dbReference type="GO" id="GO:0005524">
    <property type="term" value="F:ATP binding"/>
    <property type="evidence" value="ECO:0007669"/>
    <property type="project" value="UniProtKB-KW"/>
</dbReference>
<dbReference type="GO" id="GO:0016979">
    <property type="term" value="F:lipoate-protein ligase activity"/>
    <property type="evidence" value="ECO:0007669"/>
    <property type="project" value="UniProtKB-EC"/>
</dbReference>
<proteinExistence type="predicted"/>
<evidence type="ECO:0000256" key="4">
    <source>
        <dbReference type="ARBA" id="ARBA00022598"/>
    </source>
</evidence>
<name>A0A4P7W6Z8_9BACT</name>
<dbReference type="InterPro" id="IPR004562">
    <property type="entry name" value="LipoylTrfase_LipoateP_Ligase"/>
</dbReference>
<dbReference type="EMBL" id="CP039396">
    <property type="protein sequence ID" value="QCD43185.1"/>
    <property type="molecule type" value="Genomic_DNA"/>
</dbReference>
<dbReference type="InterPro" id="IPR004143">
    <property type="entry name" value="BPL_LPL_catalytic"/>
</dbReference>
<evidence type="ECO:0000313" key="9">
    <source>
        <dbReference type="EMBL" id="QCD43185.1"/>
    </source>
</evidence>
<dbReference type="InterPro" id="IPR045864">
    <property type="entry name" value="aa-tRNA-synth_II/BPL/LPL"/>
</dbReference>
<dbReference type="SUPFAM" id="SSF55681">
    <property type="entry name" value="Class II aaRS and biotin synthetases"/>
    <property type="match status" value="1"/>
</dbReference>
<evidence type="ECO:0000256" key="2">
    <source>
        <dbReference type="ARBA" id="ARBA00005124"/>
    </source>
</evidence>
<dbReference type="GO" id="GO:0017118">
    <property type="term" value="F:lipoyltransferase activity"/>
    <property type="evidence" value="ECO:0007669"/>
    <property type="project" value="TreeGrafter"/>
</dbReference>
<comment type="pathway">
    <text evidence="2">Protein modification; protein lipoylation via exogenous pathway; protein N(6)-(lipoyl)lysine from lipoate: step 1/2.</text>
</comment>
<dbReference type="Gene3D" id="3.30.930.10">
    <property type="entry name" value="Bira Bifunctional Protein, Domain 2"/>
    <property type="match status" value="1"/>
</dbReference>
<organism evidence="9 10">
    <name type="scientific">Duncaniella dubosii</name>
    <dbReference type="NCBI Taxonomy" id="2518971"/>
    <lineage>
        <taxon>Bacteria</taxon>
        <taxon>Pseudomonadati</taxon>
        <taxon>Bacteroidota</taxon>
        <taxon>Bacteroidia</taxon>
        <taxon>Bacteroidales</taxon>
        <taxon>Muribaculaceae</taxon>
        <taxon>Duncaniella</taxon>
    </lineage>
</organism>
<feature type="domain" description="BPL/LPL catalytic" evidence="8">
    <location>
        <begin position="28"/>
        <end position="213"/>
    </location>
</feature>
<dbReference type="PROSITE" id="PS51733">
    <property type="entry name" value="BPL_LPL_CATALYTIC"/>
    <property type="match status" value="1"/>
</dbReference>
<keyword evidence="5" id="KW-0547">Nucleotide-binding</keyword>